<feature type="compositionally biased region" description="Low complexity" evidence="1">
    <location>
        <begin position="68"/>
        <end position="89"/>
    </location>
</feature>
<gene>
    <name evidence="3" type="ORF">D915_004470</name>
</gene>
<accession>A0A4E0RDG8</accession>
<feature type="region of interest" description="Disordered" evidence="1">
    <location>
        <begin position="352"/>
        <end position="463"/>
    </location>
</feature>
<feature type="compositionally biased region" description="Acidic residues" evidence="1">
    <location>
        <begin position="390"/>
        <end position="404"/>
    </location>
</feature>
<sequence>MDPSKTAFYPHRDARRWTKPVNGQNAPRHELVTARAILRLSHSVAQMCASNSNGPSTVRCNSRSKGAKQNSNLQSSNKSVSVSGSVGVKCATGHGTREDVHKKTVTGSKRKWESDSHGTHMAMDVDQNVPESSRSIQNLSNPRTTSADQRLTTANPISTISDLLDQESSCSSMLSAASSSPSSPSNKSLSDPSSEENEADAEGDGDESGSHSRYTSPAHSPFGFPGPRKSSNPIGIAVSQNRRTPRASRGSVCGGDSSDGISVNIKIPRLVNCASLLPDGSTTLTPSRRWVLEPSCGRGKNGQRSLGSCNRGLRQHRLQLRRDKSDSMLVDSADHSSEVLGLCDRVRRNSVSTTSKPFGVCNEVKSTSSSSCSRDESPSRAHERQRSPESCEDLANDEQSDFPTDEFLPPRRTVFPAAPSAGSYRGAVTRPDRSTSHSRRHPSSRHCPAFRNTTNGFPSDSPDMNEIDSEWEEIVQGTWPLLSRRARLDYIKGVTSAGSRRIKPSTPTTGFTDADSHRINFVPSKLNKVNIDQNGAIIQVSGTMPTPPWVRGEQYFDIRAPLSDDPNFQSMDSGPDKHMGHVGLGLSTSLESPAEPIPQTNNGHKILQKLGWKRGTGLGSLRQGILDPVGCVKFNQLDKFS</sequence>
<dbReference type="PROSITE" id="PS50174">
    <property type="entry name" value="G_PATCH"/>
    <property type="match status" value="1"/>
</dbReference>
<protein>
    <recommendedName>
        <fullName evidence="2">G-patch domain-containing protein</fullName>
    </recommendedName>
</protein>
<dbReference type="Proteomes" id="UP000230066">
    <property type="component" value="Unassembled WGS sequence"/>
</dbReference>
<feature type="domain" description="G-patch" evidence="2">
    <location>
        <begin position="599"/>
        <end position="629"/>
    </location>
</feature>
<dbReference type="SMART" id="SM00443">
    <property type="entry name" value="G_patch"/>
    <property type="match status" value="1"/>
</dbReference>
<dbReference type="InterPro" id="IPR051189">
    <property type="entry name" value="Splicing_assoc_domain"/>
</dbReference>
<dbReference type="PANTHER" id="PTHR14195">
    <property type="entry name" value="G PATCH DOMAIN CONTAINING PROTEIN 2"/>
    <property type="match status" value="1"/>
</dbReference>
<dbReference type="GO" id="GO:0003676">
    <property type="term" value="F:nucleic acid binding"/>
    <property type="evidence" value="ECO:0007669"/>
    <property type="project" value="InterPro"/>
</dbReference>
<evidence type="ECO:0000259" key="2">
    <source>
        <dbReference type="PROSITE" id="PS50174"/>
    </source>
</evidence>
<feature type="compositionally biased region" description="Acidic residues" evidence="1">
    <location>
        <begin position="193"/>
        <end position="207"/>
    </location>
</feature>
<keyword evidence="4" id="KW-1185">Reference proteome</keyword>
<dbReference type="EMBL" id="JXXN02001481">
    <property type="protein sequence ID" value="THD24675.1"/>
    <property type="molecule type" value="Genomic_DNA"/>
</dbReference>
<name>A0A4E0RDG8_FASHE</name>
<dbReference type="Pfam" id="PF01585">
    <property type="entry name" value="G-patch"/>
    <property type="match status" value="1"/>
</dbReference>
<feature type="region of interest" description="Disordered" evidence="1">
    <location>
        <begin position="171"/>
        <end position="258"/>
    </location>
</feature>
<reference evidence="3" key="1">
    <citation type="submission" date="2019-03" db="EMBL/GenBank/DDBJ databases">
        <title>Improved annotation for the trematode Fasciola hepatica.</title>
        <authorList>
            <person name="Choi Y.-J."/>
            <person name="Martin J."/>
            <person name="Mitreva M."/>
        </authorList>
    </citation>
    <scope>NUCLEOTIDE SEQUENCE [LARGE SCALE GENOMIC DNA]</scope>
</reference>
<proteinExistence type="predicted"/>
<dbReference type="InterPro" id="IPR000467">
    <property type="entry name" value="G_patch_dom"/>
</dbReference>
<organism evidence="3 4">
    <name type="scientific">Fasciola hepatica</name>
    <name type="common">Liver fluke</name>
    <dbReference type="NCBI Taxonomy" id="6192"/>
    <lineage>
        <taxon>Eukaryota</taxon>
        <taxon>Metazoa</taxon>
        <taxon>Spiralia</taxon>
        <taxon>Lophotrochozoa</taxon>
        <taxon>Platyhelminthes</taxon>
        <taxon>Trematoda</taxon>
        <taxon>Digenea</taxon>
        <taxon>Plagiorchiida</taxon>
        <taxon>Echinostomata</taxon>
        <taxon>Echinostomatoidea</taxon>
        <taxon>Fasciolidae</taxon>
        <taxon>Fasciola</taxon>
    </lineage>
</organism>
<comment type="caution">
    <text evidence="3">The sequence shown here is derived from an EMBL/GenBank/DDBJ whole genome shotgun (WGS) entry which is preliminary data.</text>
</comment>
<feature type="compositionally biased region" description="Polar residues" evidence="1">
    <location>
        <begin position="49"/>
        <end position="64"/>
    </location>
</feature>
<feature type="compositionally biased region" description="Polar residues" evidence="1">
    <location>
        <begin position="229"/>
        <end position="242"/>
    </location>
</feature>
<feature type="compositionally biased region" description="Low complexity" evidence="1">
    <location>
        <begin position="171"/>
        <end position="192"/>
    </location>
</feature>
<feature type="region of interest" description="Disordered" evidence="1">
    <location>
        <begin position="49"/>
        <end position="152"/>
    </location>
</feature>
<evidence type="ECO:0000256" key="1">
    <source>
        <dbReference type="SAM" id="MobiDB-lite"/>
    </source>
</evidence>
<evidence type="ECO:0000313" key="4">
    <source>
        <dbReference type="Proteomes" id="UP000230066"/>
    </source>
</evidence>
<dbReference type="AlphaFoldDB" id="A0A4E0RDG8"/>
<evidence type="ECO:0000313" key="3">
    <source>
        <dbReference type="EMBL" id="THD24675.1"/>
    </source>
</evidence>
<feature type="compositionally biased region" description="Polar residues" evidence="1">
    <location>
        <begin position="129"/>
        <end position="152"/>
    </location>
</feature>
<feature type="compositionally biased region" description="Basic and acidic residues" evidence="1">
    <location>
        <begin position="373"/>
        <end position="389"/>
    </location>
</feature>